<dbReference type="EMBL" id="JADKIO010000005">
    <property type="protein sequence ID" value="MBK9795420.1"/>
    <property type="molecule type" value="Genomic_DNA"/>
</dbReference>
<reference evidence="1" key="1">
    <citation type="submission" date="2020-10" db="EMBL/GenBank/DDBJ databases">
        <title>Connecting structure to function with the recovery of over 1000 high-quality activated sludge metagenome-assembled genomes encoding full-length rRNA genes using long-read sequencing.</title>
        <authorList>
            <person name="Singleton C.M."/>
            <person name="Petriglieri F."/>
            <person name="Kristensen J.M."/>
            <person name="Kirkegaard R.H."/>
            <person name="Michaelsen T.Y."/>
            <person name="Andersen M.H."/>
            <person name="Karst S.M."/>
            <person name="Dueholm M.S."/>
            <person name="Nielsen P.H."/>
            <person name="Albertsen M."/>
        </authorList>
    </citation>
    <scope>NUCLEOTIDE SEQUENCE</scope>
    <source>
        <strain evidence="1">Skiv_18-Q3-R9-52_MAXAC.067</strain>
    </source>
</reference>
<dbReference type="SUPFAM" id="SSF54001">
    <property type="entry name" value="Cysteine proteinases"/>
    <property type="match status" value="1"/>
</dbReference>
<dbReference type="Proteomes" id="UP000886657">
    <property type="component" value="Unassembled WGS sequence"/>
</dbReference>
<evidence type="ECO:0000313" key="2">
    <source>
        <dbReference type="Proteomes" id="UP000886657"/>
    </source>
</evidence>
<gene>
    <name evidence="1" type="ORF">IPP58_02785</name>
</gene>
<name>A0A9D7SEV5_9BACT</name>
<comment type="caution">
    <text evidence="1">The sequence shown here is derived from an EMBL/GenBank/DDBJ whole genome shotgun (WGS) entry which is preliminary data.</text>
</comment>
<evidence type="ECO:0000313" key="1">
    <source>
        <dbReference type="EMBL" id="MBK9795420.1"/>
    </source>
</evidence>
<accession>A0A9D7SEV5</accession>
<proteinExistence type="predicted"/>
<sequence length="233" mass="25832">MATPTHRIHVIQEHSSKRGGRLGRHVHFDERSRDFPVELPKKAVIETRIWKRPTKAFAQGELGSCTGNGAVGVLATAPYRQPGRRHTQALARKIYALATHLDTIAGIYPPDDNGSTVLGAMKALRDLKLVKGYKWCFGLDDVLKTLSTIGPVEVGLNWYEGFDKPDAHGLVKLSGSVRGGHAFELLGVDVEQQLVWAMNSWGEDYALHGRFAFSWKDLDRLLHEEGEASTVIL</sequence>
<protein>
    <recommendedName>
        <fullName evidence="3">Peptidase C1A papain C-terminal domain-containing protein</fullName>
    </recommendedName>
</protein>
<dbReference type="AlphaFoldDB" id="A0A9D7SEV5"/>
<evidence type="ECO:0008006" key="3">
    <source>
        <dbReference type="Google" id="ProtNLM"/>
    </source>
</evidence>
<dbReference type="Gene3D" id="3.90.70.10">
    <property type="entry name" value="Cysteine proteinases"/>
    <property type="match status" value="2"/>
</dbReference>
<dbReference type="InterPro" id="IPR038765">
    <property type="entry name" value="Papain-like_cys_pep_sf"/>
</dbReference>
<organism evidence="1 2">
    <name type="scientific">Candidatus Geothrix skivensis</name>
    <dbReference type="NCBI Taxonomy" id="2954439"/>
    <lineage>
        <taxon>Bacteria</taxon>
        <taxon>Pseudomonadati</taxon>
        <taxon>Acidobacteriota</taxon>
        <taxon>Holophagae</taxon>
        <taxon>Holophagales</taxon>
        <taxon>Holophagaceae</taxon>
        <taxon>Geothrix</taxon>
    </lineage>
</organism>